<dbReference type="SUPFAM" id="SSF51110">
    <property type="entry name" value="alpha-D-mannose-specific plant lectins"/>
    <property type="match status" value="1"/>
</dbReference>
<dbReference type="InterPro" id="IPR001480">
    <property type="entry name" value="Bulb-type_lectin_dom"/>
</dbReference>
<sequence>MPGETSNTIGNGQWLLRGNSLFSEDGSVEFKMQEDGKIAIYWGGECRWQNTAQQRYDVKGLIMQGDGNLVLYTNGGEAIWHSNTASPSGNDTCVATIRNNGQLVVYKGTNIYDVGVTKA</sequence>
<keyword evidence="3" id="KW-1185">Reference proteome</keyword>
<reference evidence="2 3" key="1">
    <citation type="submission" date="2019-10" db="EMBL/GenBank/DDBJ databases">
        <authorList>
            <person name="Palmer J.M."/>
        </authorList>
    </citation>
    <scope>NUCLEOTIDE SEQUENCE [LARGE SCALE GENOMIC DNA]</scope>
    <source>
        <strain evidence="2 3">TWF694</strain>
    </source>
</reference>
<protein>
    <recommendedName>
        <fullName evidence="1">Bulb-type lectin domain-containing protein</fullName>
    </recommendedName>
</protein>
<evidence type="ECO:0000313" key="2">
    <source>
        <dbReference type="EMBL" id="KAK6526458.1"/>
    </source>
</evidence>
<dbReference type="Gene3D" id="2.90.10.10">
    <property type="entry name" value="Bulb-type lectin domain"/>
    <property type="match status" value="2"/>
</dbReference>
<evidence type="ECO:0000313" key="3">
    <source>
        <dbReference type="Proteomes" id="UP001365542"/>
    </source>
</evidence>
<gene>
    <name evidence="2" type="ORF">TWF694_005044</name>
</gene>
<dbReference type="SMART" id="SM00108">
    <property type="entry name" value="B_lectin"/>
    <property type="match status" value="1"/>
</dbReference>
<organism evidence="2 3">
    <name type="scientific">Orbilia ellipsospora</name>
    <dbReference type="NCBI Taxonomy" id="2528407"/>
    <lineage>
        <taxon>Eukaryota</taxon>
        <taxon>Fungi</taxon>
        <taxon>Dikarya</taxon>
        <taxon>Ascomycota</taxon>
        <taxon>Pezizomycotina</taxon>
        <taxon>Orbiliomycetes</taxon>
        <taxon>Orbiliales</taxon>
        <taxon>Orbiliaceae</taxon>
        <taxon>Orbilia</taxon>
    </lineage>
</organism>
<feature type="domain" description="Bulb-type lectin" evidence="1">
    <location>
        <begin position="6"/>
        <end position="118"/>
    </location>
</feature>
<evidence type="ECO:0000259" key="1">
    <source>
        <dbReference type="PROSITE" id="PS50927"/>
    </source>
</evidence>
<dbReference type="PROSITE" id="PS50927">
    <property type="entry name" value="BULB_LECTIN"/>
    <property type="match status" value="1"/>
</dbReference>
<accession>A0AAV9WWJ6</accession>
<dbReference type="Proteomes" id="UP001365542">
    <property type="component" value="Unassembled WGS sequence"/>
</dbReference>
<proteinExistence type="predicted"/>
<comment type="caution">
    <text evidence="2">The sequence shown here is derived from an EMBL/GenBank/DDBJ whole genome shotgun (WGS) entry which is preliminary data.</text>
</comment>
<name>A0AAV9WWJ6_9PEZI</name>
<dbReference type="AlphaFoldDB" id="A0AAV9WWJ6"/>
<dbReference type="InterPro" id="IPR036426">
    <property type="entry name" value="Bulb-type_lectin_dom_sf"/>
</dbReference>
<dbReference type="EMBL" id="JAVHJO010000016">
    <property type="protein sequence ID" value="KAK6526458.1"/>
    <property type="molecule type" value="Genomic_DNA"/>
</dbReference>